<keyword evidence="2" id="KW-0964">Secreted</keyword>
<sequence length="286" mass="28522">MAHSQCTTHATPSLSILVDNNDNGPRLSSKDKQKSRSFPMASSCGTCAMDAHNNDTRAPCGPCLVVTVSGPVGPPGVSGAVGPSGVQGAPGQTGAAGPQGPPGAQGPIGPTGPAGPAGPSGPAGPPGASDTPPTVNFRAIKNVTQAGLGPGTTTVVTFPQEIFDLQDGIAADNYDPATSTFTAPFDGVYRFESPNIVLRETLTNNVIVALVSDSGAPPIERWVAIPSPGGIGQFDFFVGTLSGDFLLAAGQTVRVEITVVGPGTVSFLASTTPFSFTGALVAQVGA</sequence>
<dbReference type="Gene3D" id="2.60.120.40">
    <property type="match status" value="1"/>
</dbReference>
<keyword evidence="4" id="KW-0176">Collagen</keyword>
<organism evidence="4 5">
    <name type="scientific">Pandoravirus salinus</name>
    <dbReference type="NCBI Taxonomy" id="1349410"/>
    <lineage>
        <taxon>Viruses</taxon>
        <taxon>Pandoravirus</taxon>
    </lineage>
</organism>
<evidence type="ECO:0000313" key="5">
    <source>
        <dbReference type="Proteomes" id="UP000204584"/>
    </source>
</evidence>
<feature type="region of interest" description="Disordered" evidence="3">
    <location>
        <begin position="75"/>
        <end position="135"/>
    </location>
</feature>
<dbReference type="EMBL" id="KC977571">
    <property type="protein sequence ID" value="ATE82161.1"/>
    <property type="molecule type" value="Genomic_DNA"/>
</dbReference>
<comment type="subcellular location">
    <subcellularLocation>
        <location evidence="1">Secreted</location>
    </subcellularLocation>
</comment>
<accession>A0A291ATF9</accession>
<reference evidence="4 5" key="1">
    <citation type="journal article" date="2013" name="Science">
        <title>Pandoraviruses: amoeba viruses with genomes up to 2.5 Mb reaching that of parasitic eukaryotes.</title>
        <authorList>
            <person name="Philippe N."/>
            <person name="Legendre M."/>
            <person name="Doutre G."/>
            <person name="Coute Y."/>
            <person name="Poirot O."/>
            <person name="Lescot M."/>
            <person name="Arslan D."/>
            <person name="Seltzer V."/>
            <person name="Bertaux L."/>
            <person name="Bruley C."/>
            <person name="Garin J."/>
            <person name="Claverie J.M."/>
            <person name="Abergel C."/>
        </authorList>
    </citation>
    <scope>NUCLEOTIDE SEQUENCE [LARGE SCALE GENOMIC DNA]</scope>
</reference>
<proteinExistence type="predicted"/>
<protein>
    <submittedName>
        <fullName evidence="4">Collagen triple helix incomplete domain containing protein</fullName>
    </submittedName>
</protein>
<dbReference type="KEGG" id="vg:34568181"/>
<evidence type="ECO:0000256" key="3">
    <source>
        <dbReference type="SAM" id="MobiDB-lite"/>
    </source>
</evidence>
<dbReference type="RefSeq" id="YP_009430000.1">
    <property type="nucleotide sequence ID" value="NC_022098.1"/>
</dbReference>
<evidence type="ECO:0000256" key="1">
    <source>
        <dbReference type="ARBA" id="ARBA00004613"/>
    </source>
</evidence>
<dbReference type="InterPro" id="IPR008160">
    <property type="entry name" value="Collagen"/>
</dbReference>
<feature type="compositionally biased region" description="Polar residues" evidence="3">
    <location>
        <begin position="1"/>
        <end position="23"/>
    </location>
</feature>
<dbReference type="GeneID" id="34568181"/>
<gene>
    <name evidence="4" type="ORF">psal_cds_349</name>
</gene>
<dbReference type="SUPFAM" id="SSF49842">
    <property type="entry name" value="TNF-like"/>
    <property type="match status" value="1"/>
</dbReference>
<keyword evidence="5" id="KW-1185">Reference proteome</keyword>
<dbReference type="InterPro" id="IPR050392">
    <property type="entry name" value="Collagen/C1q_domain"/>
</dbReference>
<dbReference type="Pfam" id="PF01391">
    <property type="entry name" value="Collagen"/>
    <property type="match status" value="1"/>
</dbReference>
<feature type="compositionally biased region" description="Low complexity" evidence="3">
    <location>
        <begin position="75"/>
        <end position="98"/>
    </location>
</feature>
<dbReference type="PANTHER" id="PTHR15427:SF33">
    <property type="entry name" value="COLLAGEN IV NC1 DOMAIN-CONTAINING PROTEIN"/>
    <property type="match status" value="1"/>
</dbReference>
<dbReference type="PANTHER" id="PTHR15427">
    <property type="entry name" value="EMILIN ELASTIN MICROFIBRIL INTERFACE-LOCATED PROTEIN ELASTIN MICROFIBRIL INTERFACER"/>
    <property type="match status" value="1"/>
</dbReference>
<dbReference type="Proteomes" id="UP000204584">
    <property type="component" value="Segment"/>
</dbReference>
<evidence type="ECO:0000313" key="4">
    <source>
        <dbReference type="EMBL" id="ATE82161.1"/>
    </source>
</evidence>
<dbReference type="InterPro" id="IPR008983">
    <property type="entry name" value="Tumour_necrosis_fac-like_dom"/>
</dbReference>
<name>A0A291ATF9_9VIRU</name>
<evidence type="ECO:0000256" key="2">
    <source>
        <dbReference type="ARBA" id="ARBA00022525"/>
    </source>
</evidence>
<feature type="region of interest" description="Disordered" evidence="3">
    <location>
        <begin position="1"/>
        <end position="41"/>
    </location>
</feature>